<dbReference type="EMBL" id="JAPTMU010000018">
    <property type="protein sequence ID" value="KAJ4928296.1"/>
    <property type="molecule type" value="Genomic_DNA"/>
</dbReference>
<sequence>MLSVRALFGIGFLLTSRAPAVLCQTSPLPAAANNHKKGYFSRRETSTMAQTLKYLGQEEAQHIDEELFSEYGFSVDQLMELAGLSCATAVARAYPISSLVKARPSLLVICGPGNNGGDGLVCARHLKLFGYEPTILYPKRPNKPLFQGLTTQCQKMEIPFLTEMPEAKLIDEAYNLVIDAIFGFSFKGAVREPFGSILDVLKKTTSPIASIDIPSERREDDKCSPKQEGMQKEICSLQAHFTESVSEVECLKSQLIKIRPMLRKAHEDLVQQTATNKVQQMVLEHMKAEKDALQSELRVIRPMLGVAKTHMELELESYLELERGETRKLTTALKKAEDLLATERLQFKQEILQDVKHQTSTNKEQQMALERMKAENQALQSELCVLRPMLCVAKTNVELESHLKLERGETRKITTALKKAQDLLATEHLQFKQEILQDVKHQTSTNKEQQMALERMKAEKDALQSELCAIRPMLGVAKTHMELELESYLELERGETRKITTALKKAEDLLATERLQFKQEILQDVKHQTSTNKEQQMALERMKAENQALQSELCVLRPMLGVAKTNVELESHLKLERGETRKITTALKKAQDLLATERLQFQRKILQDVKHQTSLDKDKQLTLERMKVDKEAFKSELHAVKLMLDLSKTNLELEFESNLEFERAETRKTTAALKKAEDLLATERLQFKQEILQDVKHQTSTNKEQQMALERMKAESQALQSELCVLRPMLGVAKTNVELESHLKLERGETRKITTALKKAQDLLATEHLQFKQEILRDVKHQTSTNKEQQMALERMKAENQALQSELCVLRPMLCVAKTNVELESHLKLERGETRKITTALKKAQDLLATEHLQFKQEILWDVKHQTSTNKEQQMALERMKAENQALQSELCVLRPMLCVAKTNVELESHLKLERGETRKITTALKKAQDLLATERLQFQRKILQDVKHQTSLDKDKQLTLERMKVDKEAFKSELHAVKLMLDLSKTNLELEFESNLEFERAETRKTTAALKKAEDILQTERLRFQREITDLQETEKSKTTCLAQLEAQTSTLMGALNEAQQELKIRTLQWQEENIVLTAKLEVSHVIHLAQLEMHASEKKTFVSLLQKKAEEHLEWDHVLEQLMEEVGKTKTSYETQLEEQQQANKKLVDNLSEAVQKMERNCIHMEDRLTVLRDKERLKYNQQMEKEKWQETESYLMSQIECQTLKKKEKKWFKWQGNRPTLRQDSTNVSHDLQKKEQEWKSCKSTLLQASLRLERNLQEREQVWQEEKSTLLQSTDWLKNHPQAKEQEWQKAESSLKSQLTDLQSWDVEQGSADGLQPDMLISLTAPKKSASMFRGRYHFLGGRFVPPSIERKYQLNLPPYPDQDCVLQL</sequence>
<dbReference type="NCBIfam" id="TIGR00197">
    <property type="entry name" value="yjeF_nterm"/>
    <property type="match status" value="1"/>
</dbReference>
<dbReference type="InterPro" id="IPR004443">
    <property type="entry name" value="YjeF_N_dom"/>
</dbReference>
<feature type="signal peptide" evidence="15">
    <location>
        <begin position="1"/>
        <end position="23"/>
    </location>
</feature>
<keyword evidence="11" id="KW-0496">Mitochondrion</keyword>
<dbReference type="InterPro" id="IPR032976">
    <property type="entry name" value="YJEFN_prot_NAXE-like"/>
</dbReference>
<feature type="coiled-coil region" evidence="14">
    <location>
        <begin position="1125"/>
        <end position="1177"/>
    </location>
</feature>
<evidence type="ECO:0000256" key="8">
    <source>
        <dbReference type="ARBA" id="ARBA00022946"/>
    </source>
</evidence>
<organism evidence="17 18">
    <name type="scientific">Pogonophryne albipinna</name>
    <dbReference type="NCBI Taxonomy" id="1090488"/>
    <lineage>
        <taxon>Eukaryota</taxon>
        <taxon>Metazoa</taxon>
        <taxon>Chordata</taxon>
        <taxon>Craniata</taxon>
        <taxon>Vertebrata</taxon>
        <taxon>Euteleostomi</taxon>
        <taxon>Actinopterygii</taxon>
        <taxon>Neopterygii</taxon>
        <taxon>Teleostei</taxon>
        <taxon>Neoteleostei</taxon>
        <taxon>Acanthomorphata</taxon>
        <taxon>Eupercaria</taxon>
        <taxon>Perciformes</taxon>
        <taxon>Notothenioidei</taxon>
        <taxon>Pogonophryne</taxon>
    </lineage>
</organism>
<comment type="catalytic activity">
    <reaction evidence="1">
        <text>(6R)-NADHX = (6S)-NADHX</text>
        <dbReference type="Rhea" id="RHEA:32215"/>
        <dbReference type="ChEBI" id="CHEBI:64074"/>
        <dbReference type="ChEBI" id="CHEBI:64075"/>
        <dbReference type="EC" id="5.1.99.6"/>
    </reaction>
</comment>
<keyword evidence="10" id="KW-0520">NAD</keyword>
<accession>A0AAD6AP40</accession>
<keyword evidence="6" id="KW-0547">Nucleotide-binding</keyword>
<comment type="catalytic activity">
    <reaction evidence="2">
        <text>(6R)-NADPHX = (6S)-NADPHX</text>
        <dbReference type="Rhea" id="RHEA:32227"/>
        <dbReference type="ChEBI" id="CHEBI:64076"/>
        <dbReference type="ChEBI" id="CHEBI:64077"/>
        <dbReference type="EC" id="5.1.99.6"/>
    </reaction>
</comment>
<dbReference type="SUPFAM" id="SSF64153">
    <property type="entry name" value="YjeF N-terminal domain-like"/>
    <property type="match status" value="1"/>
</dbReference>
<dbReference type="EC" id="5.1.99.6" evidence="3"/>
<evidence type="ECO:0000256" key="4">
    <source>
        <dbReference type="ARBA" id="ARBA00022525"/>
    </source>
</evidence>
<keyword evidence="4" id="KW-0964">Secreted</keyword>
<evidence type="ECO:0000256" key="12">
    <source>
        <dbReference type="ARBA" id="ARBA00023235"/>
    </source>
</evidence>
<comment type="caution">
    <text evidence="17">The sequence shown here is derived from an EMBL/GenBank/DDBJ whole genome shotgun (WGS) entry which is preliminary data.</text>
</comment>
<keyword evidence="14" id="KW-0175">Coiled coil</keyword>
<proteinExistence type="predicted"/>
<name>A0AAD6AP40_9TELE</name>
<keyword evidence="7" id="KW-0521">NADP</keyword>
<evidence type="ECO:0000256" key="10">
    <source>
        <dbReference type="ARBA" id="ARBA00023027"/>
    </source>
</evidence>
<dbReference type="GO" id="GO:0000166">
    <property type="term" value="F:nucleotide binding"/>
    <property type="evidence" value="ECO:0007669"/>
    <property type="project" value="UniProtKB-KW"/>
</dbReference>
<keyword evidence="9" id="KW-0630">Potassium</keyword>
<evidence type="ECO:0000313" key="18">
    <source>
        <dbReference type="Proteomes" id="UP001219934"/>
    </source>
</evidence>
<evidence type="ECO:0000256" key="1">
    <source>
        <dbReference type="ARBA" id="ARBA00000013"/>
    </source>
</evidence>
<evidence type="ECO:0000256" key="3">
    <source>
        <dbReference type="ARBA" id="ARBA00012228"/>
    </source>
</evidence>
<evidence type="ECO:0000256" key="5">
    <source>
        <dbReference type="ARBA" id="ARBA00022723"/>
    </source>
</evidence>
<dbReference type="PANTHER" id="PTHR13232:SF11">
    <property type="entry name" value="NAD(P)H-HYDRATE EPIMERASE"/>
    <property type="match status" value="1"/>
</dbReference>
<evidence type="ECO:0000256" key="14">
    <source>
        <dbReference type="SAM" id="Coils"/>
    </source>
</evidence>
<reference evidence="17" key="1">
    <citation type="submission" date="2022-11" db="EMBL/GenBank/DDBJ databases">
        <title>Chromosome-level genome of Pogonophryne albipinna.</title>
        <authorList>
            <person name="Jo E."/>
        </authorList>
    </citation>
    <scope>NUCLEOTIDE SEQUENCE</scope>
    <source>
        <strain evidence="17">SGF0006</strain>
        <tissue evidence="17">Muscle</tissue>
    </source>
</reference>
<evidence type="ECO:0000256" key="2">
    <source>
        <dbReference type="ARBA" id="ARBA00000909"/>
    </source>
</evidence>
<feature type="domain" description="YjeF N-terminal" evidence="16">
    <location>
        <begin position="60"/>
        <end position="215"/>
    </location>
</feature>
<evidence type="ECO:0000313" key="17">
    <source>
        <dbReference type="EMBL" id="KAJ4928296.1"/>
    </source>
</evidence>
<keyword evidence="18" id="KW-1185">Reference proteome</keyword>
<evidence type="ECO:0000256" key="11">
    <source>
        <dbReference type="ARBA" id="ARBA00023128"/>
    </source>
</evidence>
<dbReference type="Pfam" id="PF03853">
    <property type="entry name" value="YjeF_N"/>
    <property type="match status" value="1"/>
</dbReference>
<dbReference type="PANTHER" id="PTHR13232">
    <property type="entry name" value="NAD(P)H-HYDRATE EPIMERASE"/>
    <property type="match status" value="1"/>
</dbReference>
<evidence type="ECO:0000256" key="15">
    <source>
        <dbReference type="SAM" id="SignalP"/>
    </source>
</evidence>
<dbReference type="GO" id="GO:0046872">
    <property type="term" value="F:metal ion binding"/>
    <property type="evidence" value="ECO:0007669"/>
    <property type="project" value="UniProtKB-KW"/>
</dbReference>
<keyword evidence="15" id="KW-0732">Signal</keyword>
<dbReference type="GO" id="GO:0005739">
    <property type="term" value="C:mitochondrion"/>
    <property type="evidence" value="ECO:0007669"/>
    <property type="project" value="TreeGrafter"/>
</dbReference>
<dbReference type="PROSITE" id="PS51385">
    <property type="entry name" value="YJEF_N"/>
    <property type="match status" value="1"/>
</dbReference>
<evidence type="ECO:0000256" key="13">
    <source>
        <dbReference type="ARBA" id="ARBA00041210"/>
    </source>
</evidence>
<gene>
    <name evidence="17" type="ORF">JOQ06_016088</name>
</gene>
<keyword evidence="8" id="KW-0809">Transit peptide</keyword>
<dbReference type="Proteomes" id="UP001219934">
    <property type="component" value="Unassembled WGS sequence"/>
</dbReference>
<evidence type="ECO:0000256" key="6">
    <source>
        <dbReference type="ARBA" id="ARBA00022741"/>
    </source>
</evidence>
<feature type="chain" id="PRO_5042234685" description="NAD(P)H-hydrate epimerase" evidence="15">
    <location>
        <begin position="24"/>
        <end position="1373"/>
    </location>
</feature>
<dbReference type="Gene3D" id="3.40.50.10260">
    <property type="entry name" value="YjeF N-terminal domain"/>
    <property type="match status" value="2"/>
</dbReference>
<evidence type="ECO:0000256" key="7">
    <source>
        <dbReference type="ARBA" id="ARBA00022857"/>
    </source>
</evidence>
<protein>
    <recommendedName>
        <fullName evidence="3">NAD(P)H-hydrate epimerase</fullName>
        <ecNumber evidence="3">5.1.99.6</ecNumber>
    </recommendedName>
    <alternativeName>
        <fullName evidence="13">NAD(P)HX epimerase</fullName>
    </alternativeName>
</protein>
<dbReference type="GO" id="GO:0052856">
    <property type="term" value="F:NAD(P)HX epimerase activity"/>
    <property type="evidence" value="ECO:0007669"/>
    <property type="project" value="UniProtKB-EC"/>
</dbReference>
<keyword evidence="5" id="KW-0479">Metal-binding</keyword>
<evidence type="ECO:0000259" key="16">
    <source>
        <dbReference type="PROSITE" id="PS51385"/>
    </source>
</evidence>
<keyword evidence="12" id="KW-0413">Isomerase</keyword>
<evidence type="ECO:0000256" key="9">
    <source>
        <dbReference type="ARBA" id="ARBA00022958"/>
    </source>
</evidence>
<dbReference type="InterPro" id="IPR036652">
    <property type="entry name" value="YjeF_N_dom_sf"/>
</dbReference>